<dbReference type="Pfam" id="PF03711">
    <property type="entry name" value="OKR_DC_1_C"/>
    <property type="match status" value="1"/>
</dbReference>
<dbReference type="InterPro" id="IPR015424">
    <property type="entry name" value="PyrdxlP-dep_Trfase"/>
</dbReference>
<dbReference type="InterPro" id="IPR015421">
    <property type="entry name" value="PyrdxlP-dep_Trfase_major"/>
</dbReference>
<keyword evidence="4" id="KW-0663">Pyridoxal phosphate</keyword>
<dbReference type="InterPro" id="IPR000310">
    <property type="entry name" value="Orn/Lys/Arg_deCO2ase_major_dom"/>
</dbReference>
<evidence type="ECO:0000256" key="4">
    <source>
        <dbReference type="ARBA" id="ARBA00022898"/>
    </source>
</evidence>
<evidence type="ECO:0000256" key="2">
    <source>
        <dbReference type="ARBA" id="ARBA00010671"/>
    </source>
</evidence>
<dbReference type="Proteomes" id="UP000256562">
    <property type="component" value="Unassembled WGS sequence"/>
</dbReference>
<dbReference type="AlphaFoldDB" id="A0A3E0INN4"/>
<dbReference type="InterPro" id="IPR052357">
    <property type="entry name" value="Orn_Lys_Arg_decarboxylase-I"/>
</dbReference>
<evidence type="ECO:0000313" key="8">
    <source>
        <dbReference type="EMBL" id="REH93836.1"/>
    </source>
</evidence>
<dbReference type="Gene3D" id="3.90.105.10">
    <property type="entry name" value="Molybdopterin biosynthesis moea protein, domain 2"/>
    <property type="match status" value="1"/>
</dbReference>
<gene>
    <name evidence="8" type="ORF">DOS83_08375</name>
</gene>
<dbReference type="GO" id="GO:0016831">
    <property type="term" value="F:carboxy-lyase activity"/>
    <property type="evidence" value="ECO:0007669"/>
    <property type="project" value="UniProtKB-KW"/>
</dbReference>
<keyword evidence="5" id="KW-0456">Lyase</keyword>
<evidence type="ECO:0000256" key="5">
    <source>
        <dbReference type="ARBA" id="ARBA00023239"/>
    </source>
</evidence>
<keyword evidence="3" id="KW-0210">Decarboxylase</keyword>
<evidence type="ECO:0000256" key="3">
    <source>
        <dbReference type="ARBA" id="ARBA00022793"/>
    </source>
</evidence>
<name>A0A3E0INN4_9STAP</name>
<feature type="domain" description="Orn/Lys/Arg decarboxylases family 1 pyridoxal-P attachment site" evidence="6">
    <location>
        <begin position="5"/>
        <end position="261"/>
    </location>
</feature>
<dbReference type="PANTHER" id="PTHR43277:SF3">
    <property type="entry name" value="DECARBOXYLASE, PUTATIVE-RELATED"/>
    <property type="match status" value="1"/>
</dbReference>
<evidence type="ECO:0000256" key="1">
    <source>
        <dbReference type="ARBA" id="ARBA00001933"/>
    </source>
</evidence>
<protein>
    <submittedName>
        <fullName evidence="8">Lysine decarboxylase</fullName>
    </submittedName>
</protein>
<comment type="caution">
    <text evidence="8">The sequence shown here is derived from an EMBL/GenBank/DDBJ whole genome shotgun (WGS) entry which is preliminary data.</text>
</comment>
<organism evidence="8 9">
    <name type="scientific">Staphylococcus felis</name>
    <dbReference type="NCBI Taxonomy" id="46127"/>
    <lineage>
        <taxon>Bacteria</taxon>
        <taxon>Bacillati</taxon>
        <taxon>Bacillota</taxon>
        <taxon>Bacilli</taxon>
        <taxon>Bacillales</taxon>
        <taxon>Staphylococcaceae</taxon>
        <taxon>Staphylococcus</taxon>
    </lineage>
</organism>
<evidence type="ECO:0000259" key="6">
    <source>
        <dbReference type="Pfam" id="PF01276"/>
    </source>
</evidence>
<reference evidence="8 9" key="1">
    <citation type="journal article" date="2018" name="Vet. Microbiol.">
        <title>Characterisation of Staphylococcus felis isolated from cats using whole genome sequencing.</title>
        <authorList>
            <person name="Worthing K."/>
            <person name="Pang S."/>
            <person name="Trott D.J."/>
            <person name="Abraham S."/>
            <person name="Coombs G.W."/>
            <person name="Jordan D."/>
            <person name="McIntyre L."/>
            <person name="Davies M.R."/>
            <person name="Norris J."/>
        </authorList>
    </citation>
    <scope>NUCLEOTIDE SEQUENCE [LARGE SCALE GENOMIC DNA]</scope>
    <source>
        <strain evidence="8 9">F9</strain>
    </source>
</reference>
<dbReference type="SUPFAM" id="SSF53383">
    <property type="entry name" value="PLP-dependent transferases"/>
    <property type="match status" value="1"/>
</dbReference>
<dbReference type="EMBL" id="QKXQ01000381">
    <property type="protein sequence ID" value="REH93836.1"/>
    <property type="molecule type" value="Genomic_DNA"/>
</dbReference>
<dbReference type="RefSeq" id="WP_116094633.1">
    <property type="nucleotide sequence ID" value="NZ_QKXQ01000381.1"/>
</dbReference>
<dbReference type="Gene3D" id="3.40.640.10">
    <property type="entry name" value="Type I PLP-dependent aspartate aminotransferase-like (Major domain)"/>
    <property type="match status" value="1"/>
</dbReference>
<proteinExistence type="inferred from homology"/>
<dbReference type="OrthoDB" id="9815233at2"/>
<dbReference type="InterPro" id="IPR008286">
    <property type="entry name" value="Prn/Lys/Arg_de-COase_C"/>
</dbReference>
<evidence type="ECO:0000259" key="7">
    <source>
        <dbReference type="Pfam" id="PF03711"/>
    </source>
</evidence>
<comment type="similarity">
    <text evidence="2">Belongs to the Orn/Lys/Arg decarboxylase class-I family.</text>
</comment>
<comment type="cofactor">
    <cofactor evidence="1">
        <name>pyridoxal 5'-phosphate</name>
        <dbReference type="ChEBI" id="CHEBI:597326"/>
    </cofactor>
</comment>
<evidence type="ECO:0000313" key="9">
    <source>
        <dbReference type="Proteomes" id="UP000256562"/>
    </source>
</evidence>
<feature type="domain" description="Orn/Lys/Arg decarboxylase C-terminal" evidence="7">
    <location>
        <begin position="380"/>
        <end position="427"/>
    </location>
</feature>
<dbReference type="InterPro" id="IPR036633">
    <property type="entry name" value="Prn/Lys/Arg_de-COase_C_sf"/>
</dbReference>
<accession>A0A3E0INN4</accession>
<dbReference type="PANTHER" id="PTHR43277">
    <property type="entry name" value="ARGININE DECARBOXYLASE"/>
    <property type="match status" value="1"/>
</dbReference>
<dbReference type="Pfam" id="PF01276">
    <property type="entry name" value="OKR_DC_1"/>
    <property type="match status" value="1"/>
</dbReference>
<sequence length="447" mass="51476">MQRKLWQKLNNWSKMQPISMHVPGHKNGTIGDMNFINPIYDITEITGFDDLHHPEEVLYDSMKCIQKHEDYEAVFLVNGTTSGILAVIQAFQSIQGDVCIGRHSHKSVFNALDLGHQCAHIMHTQVSHQTGQYNQPEWSSELAKKGKLGVVTYPNYYGETFDVQKLIQQFHEAHIPVLVDEAHGAHFGIEGFPKSTLEYGADYVVQSYHKTLPSLTMTSMLFIHKNAPYQERVKHWLQTFQSSSPSYLFMASLEQAQGFYETYQSDVFFEKRQILIKHLKDCGYTVLEVDDPLKLVIRKRGVSGELLKSAMEAQSIFVELADAQSVLWVLPLWYTHDRFPFKVLLKCITHIHIERSGQSQNHKQAKLYTEKGRYTPEDMSEIQTIPYEKALGCTLAQHLIPYPPGVPTMYKGEIITKNMIELIRYWHTQKMRVEGMRNGKIKVKDDL</sequence>
<dbReference type="SUPFAM" id="SSF55904">
    <property type="entry name" value="Ornithine decarboxylase C-terminal domain"/>
    <property type="match status" value="1"/>
</dbReference>